<organism evidence="7 8">
    <name type="scientific">Actinomadura parmotrematis</name>
    <dbReference type="NCBI Taxonomy" id="2864039"/>
    <lineage>
        <taxon>Bacteria</taxon>
        <taxon>Bacillati</taxon>
        <taxon>Actinomycetota</taxon>
        <taxon>Actinomycetes</taxon>
        <taxon>Streptosporangiales</taxon>
        <taxon>Thermomonosporaceae</taxon>
        <taxon>Actinomadura</taxon>
    </lineage>
</organism>
<protein>
    <submittedName>
        <fullName evidence="7">Branched-chain amino acid ABC transporter permease</fullName>
    </submittedName>
</protein>
<keyword evidence="8" id="KW-1185">Reference proteome</keyword>
<keyword evidence="2" id="KW-1003">Cell membrane</keyword>
<accession>A0ABS7FWM4</accession>
<name>A0ABS7FWM4_9ACTN</name>
<dbReference type="PANTHER" id="PTHR30482">
    <property type="entry name" value="HIGH-AFFINITY BRANCHED-CHAIN AMINO ACID TRANSPORT SYSTEM PERMEASE"/>
    <property type="match status" value="1"/>
</dbReference>
<dbReference type="InterPro" id="IPR001851">
    <property type="entry name" value="ABC_transp_permease"/>
</dbReference>
<reference evidence="7 8" key="1">
    <citation type="submission" date="2021-07" db="EMBL/GenBank/DDBJ databases">
        <title>Actinomadura sp. PM05-2 isolated from lichen.</title>
        <authorList>
            <person name="Somphong A."/>
            <person name="Phongsopitanun W."/>
            <person name="Tanasupawat S."/>
            <person name="Peongsungnone V."/>
        </authorList>
    </citation>
    <scope>NUCLEOTIDE SEQUENCE [LARGE SCALE GENOMIC DNA]</scope>
    <source>
        <strain evidence="7 8">PM05-2</strain>
    </source>
</reference>
<evidence type="ECO:0000256" key="5">
    <source>
        <dbReference type="ARBA" id="ARBA00023136"/>
    </source>
</evidence>
<proteinExistence type="predicted"/>
<dbReference type="RefSeq" id="WP_220168059.1">
    <property type="nucleotide sequence ID" value="NZ_JAIBOA010000013.1"/>
</dbReference>
<feature type="transmembrane region" description="Helical" evidence="6">
    <location>
        <begin position="73"/>
        <end position="92"/>
    </location>
</feature>
<evidence type="ECO:0000256" key="6">
    <source>
        <dbReference type="SAM" id="Phobius"/>
    </source>
</evidence>
<evidence type="ECO:0000256" key="3">
    <source>
        <dbReference type="ARBA" id="ARBA00022692"/>
    </source>
</evidence>
<evidence type="ECO:0000256" key="2">
    <source>
        <dbReference type="ARBA" id="ARBA00022475"/>
    </source>
</evidence>
<feature type="transmembrane region" description="Helical" evidence="6">
    <location>
        <begin position="47"/>
        <end position="66"/>
    </location>
</feature>
<dbReference type="Pfam" id="PF02653">
    <property type="entry name" value="BPD_transp_2"/>
    <property type="match status" value="1"/>
</dbReference>
<feature type="transmembrane region" description="Helical" evidence="6">
    <location>
        <begin position="178"/>
        <end position="198"/>
    </location>
</feature>
<dbReference type="InterPro" id="IPR043428">
    <property type="entry name" value="LivM-like"/>
</dbReference>
<comment type="subcellular location">
    <subcellularLocation>
        <location evidence="1">Cell membrane</location>
        <topology evidence="1">Multi-pass membrane protein</topology>
    </subcellularLocation>
</comment>
<evidence type="ECO:0000256" key="1">
    <source>
        <dbReference type="ARBA" id="ARBA00004651"/>
    </source>
</evidence>
<gene>
    <name evidence="7" type="ORF">K1Y72_20770</name>
</gene>
<feature type="transmembrane region" description="Helical" evidence="6">
    <location>
        <begin position="98"/>
        <end position="120"/>
    </location>
</feature>
<evidence type="ECO:0000313" key="8">
    <source>
        <dbReference type="Proteomes" id="UP000774570"/>
    </source>
</evidence>
<evidence type="ECO:0000313" key="7">
    <source>
        <dbReference type="EMBL" id="MBW8484828.1"/>
    </source>
</evidence>
<keyword evidence="4 6" id="KW-1133">Transmembrane helix</keyword>
<feature type="transmembrane region" description="Helical" evidence="6">
    <location>
        <begin position="260"/>
        <end position="286"/>
    </location>
</feature>
<sequence>MNARTTTRTLARRGAPLLLALVLLAVPYSTLDVPVLLPGPLNSPGTLQLIAVCLLFAGFALSYDLLFGRTGLLSFGHALYIAVGSYTTNIAVTRGGWSLGAALALTAAVGLVLPAVIGAVALRVNGIAFAMVTLAVAQLGSIIVLSDPDGRTGGEEGLALGGAGVPAFLSGVANTVNLYWLALGYAALVALAIAWSVASEPGRVWAAIRENERRVTVLGLPVLRFRLMAYVLASLLATLGGAVHLLVMGGSTPQITTSDFTLGLLVMVVLGGAGSRWGAILGGVLYTFLDHRLAALGTSGAVADLPAVLRAPLSEPLFLLGALFVLAVYFLPGGLAGLAGRLRPARDGAP</sequence>
<keyword evidence="5 6" id="KW-0472">Membrane</keyword>
<dbReference type="Proteomes" id="UP000774570">
    <property type="component" value="Unassembled WGS sequence"/>
</dbReference>
<evidence type="ECO:0000256" key="4">
    <source>
        <dbReference type="ARBA" id="ARBA00022989"/>
    </source>
</evidence>
<feature type="transmembrane region" description="Helical" evidence="6">
    <location>
        <begin position="317"/>
        <end position="338"/>
    </location>
</feature>
<dbReference type="CDD" id="cd06581">
    <property type="entry name" value="TM_PBP1_LivM_like"/>
    <property type="match status" value="1"/>
</dbReference>
<feature type="transmembrane region" description="Helical" evidence="6">
    <location>
        <begin position="227"/>
        <end position="248"/>
    </location>
</feature>
<dbReference type="EMBL" id="JAIBOA010000013">
    <property type="protein sequence ID" value="MBW8484828.1"/>
    <property type="molecule type" value="Genomic_DNA"/>
</dbReference>
<comment type="caution">
    <text evidence="7">The sequence shown here is derived from an EMBL/GenBank/DDBJ whole genome shotgun (WGS) entry which is preliminary data.</text>
</comment>
<keyword evidence="3 6" id="KW-0812">Transmembrane</keyword>
<dbReference type="PANTHER" id="PTHR30482:SF17">
    <property type="entry name" value="ABC TRANSPORTER ATP-BINDING PROTEIN"/>
    <property type="match status" value="1"/>
</dbReference>